<evidence type="ECO:0000313" key="13">
    <source>
        <dbReference type="EMBL" id="KAI5959446.1"/>
    </source>
</evidence>
<keyword evidence="9" id="KW-0012">Acyltransferase</keyword>
<comment type="catalytic activity">
    <reaction evidence="10">
        <text>N-terminal L-seryl-[histone H2A] + acetyl-CoA = N-terminal N(alpha)-acetyl-L-seryl-[histone H2A] + CoA + H(+)</text>
        <dbReference type="Rhea" id="RHEA:50600"/>
        <dbReference type="Rhea" id="RHEA-COMP:12742"/>
        <dbReference type="Rhea" id="RHEA-COMP:12744"/>
        <dbReference type="ChEBI" id="CHEBI:15378"/>
        <dbReference type="ChEBI" id="CHEBI:57287"/>
        <dbReference type="ChEBI" id="CHEBI:57288"/>
        <dbReference type="ChEBI" id="CHEBI:64738"/>
        <dbReference type="ChEBI" id="CHEBI:83690"/>
        <dbReference type="EC" id="2.3.1.257"/>
    </reaction>
</comment>
<dbReference type="Gene3D" id="3.40.630.30">
    <property type="match status" value="1"/>
</dbReference>
<keyword evidence="14" id="KW-1185">Reference proteome</keyword>
<comment type="catalytic activity">
    <reaction evidence="11">
        <text>N-terminal L-seryl-[histone H4] + acetyl-CoA = N-terminal N(alpha)-acetyl-L-seryl-[histone H4] + CoA + H(+)</text>
        <dbReference type="Rhea" id="RHEA:50596"/>
        <dbReference type="Rhea" id="RHEA-COMP:12740"/>
        <dbReference type="Rhea" id="RHEA-COMP:12743"/>
        <dbReference type="ChEBI" id="CHEBI:15378"/>
        <dbReference type="ChEBI" id="CHEBI:57287"/>
        <dbReference type="ChEBI" id="CHEBI:57288"/>
        <dbReference type="ChEBI" id="CHEBI:64738"/>
        <dbReference type="ChEBI" id="CHEBI:83690"/>
        <dbReference type="EC" id="2.3.1.257"/>
    </reaction>
</comment>
<evidence type="ECO:0000313" key="14">
    <source>
        <dbReference type="Proteomes" id="UP001204833"/>
    </source>
</evidence>
<reference evidence="13 14" key="1">
    <citation type="journal article" date="2022" name="DNA Res.">
        <title>Genome analysis of five recently described species of the CUG-Ser clade uncovers Candida theae as a new hybrid lineage with pathogenic potential in the Candida parapsilosis species complex.</title>
        <authorList>
            <person name="Mixao V."/>
            <person name="Del Olmo V."/>
            <person name="Hegedusova E."/>
            <person name="Saus E."/>
            <person name="Pryszcz L."/>
            <person name="Cillingova A."/>
            <person name="Nosek J."/>
            <person name="Gabaldon T."/>
        </authorList>
    </citation>
    <scope>NUCLEOTIDE SEQUENCE [LARGE SCALE GENOMIC DNA]</scope>
    <source>
        <strain evidence="13 14">CBS 12239</strain>
    </source>
</reference>
<comment type="subcellular location">
    <subcellularLocation>
        <location evidence="2">Cytoplasm</location>
    </subcellularLocation>
    <subcellularLocation>
        <location evidence="1">Nucleus</location>
    </subcellularLocation>
</comment>
<evidence type="ECO:0000256" key="1">
    <source>
        <dbReference type="ARBA" id="ARBA00004123"/>
    </source>
</evidence>
<keyword evidence="7" id="KW-0808">Transferase</keyword>
<evidence type="ECO:0000256" key="5">
    <source>
        <dbReference type="ARBA" id="ARBA00015043"/>
    </source>
</evidence>
<evidence type="ECO:0000256" key="7">
    <source>
        <dbReference type="ARBA" id="ARBA00022679"/>
    </source>
</evidence>
<evidence type="ECO:0000256" key="8">
    <source>
        <dbReference type="ARBA" id="ARBA00023242"/>
    </source>
</evidence>
<dbReference type="InterPro" id="IPR000182">
    <property type="entry name" value="GNAT_dom"/>
</dbReference>
<name>A0AAD5FZ58_9ASCO</name>
<dbReference type="GeneID" id="76150143"/>
<dbReference type="SUPFAM" id="SSF55729">
    <property type="entry name" value="Acyl-CoA N-acyltransferases (Nat)"/>
    <property type="match status" value="1"/>
</dbReference>
<keyword evidence="6" id="KW-0963">Cytoplasm</keyword>
<accession>A0AAD5FZ58</accession>
<dbReference type="Proteomes" id="UP001204833">
    <property type="component" value="Unassembled WGS sequence"/>
</dbReference>
<keyword evidence="8" id="KW-0539">Nucleus</keyword>
<dbReference type="GO" id="GO:0005737">
    <property type="term" value="C:cytoplasm"/>
    <property type="evidence" value="ECO:0007669"/>
    <property type="project" value="UniProtKB-SubCell"/>
</dbReference>
<evidence type="ECO:0000256" key="3">
    <source>
        <dbReference type="ARBA" id="ARBA00008870"/>
    </source>
</evidence>
<dbReference type="RefSeq" id="XP_051609407.1">
    <property type="nucleotide sequence ID" value="XM_051751359.1"/>
</dbReference>
<organism evidence="13 14">
    <name type="scientific">Candida theae</name>
    <dbReference type="NCBI Taxonomy" id="1198502"/>
    <lineage>
        <taxon>Eukaryota</taxon>
        <taxon>Fungi</taxon>
        <taxon>Dikarya</taxon>
        <taxon>Ascomycota</taxon>
        <taxon>Saccharomycotina</taxon>
        <taxon>Pichiomycetes</taxon>
        <taxon>Debaryomycetaceae</taxon>
        <taxon>Candida/Lodderomyces clade</taxon>
        <taxon>Candida</taxon>
    </lineage>
</organism>
<gene>
    <name evidence="13" type="ORF">KGF57_002084</name>
</gene>
<evidence type="ECO:0000256" key="2">
    <source>
        <dbReference type="ARBA" id="ARBA00004496"/>
    </source>
</evidence>
<dbReference type="InterPro" id="IPR016181">
    <property type="entry name" value="Acyl_CoA_acyltransferase"/>
</dbReference>
<evidence type="ECO:0000256" key="11">
    <source>
        <dbReference type="ARBA" id="ARBA00049524"/>
    </source>
</evidence>
<dbReference type="EMBL" id="JAIHNG010000104">
    <property type="protein sequence ID" value="KAI5959446.1"/>
    <property type="molecule type" value="Genomic_DNA"/>
</dbReference>
<dbReference type="GO" id="GO:1990189">
    <property type="term" value="F:protein N-terminal-serine acetyltransferase activity"/>
    <property type="evidence" value="ECO:0007669"/>
    <property type="project" value="UniProtKB-EC"/>
</dbReference>
<feature type="domain" description="N-acetyltransferase" evidence="12">
    <location>
        <begin position="86"/>
        <end position="186"/>
    </location>
</feature>
<dbReference type="GO" id="GO:0010485">
    <property type="term" value="F:histone H4 acetyltransferase activity"/>
    <property type="evidence" value="ECO:0007669"/>
    <property type="project" value="InterPro"/>
</dbReference>
<dbReference type="PANTHER" id="PTHR20531">
    <property type="entry name" value="N-ALPHA-ACETYLTRANSFERASE 40"/>
    <property type="match status" value="1"/>
</dbReference>
<dbReference type="Pfam" id="PF00583">
    <property type="entry name" value="Acetyltransf_1"/>
    <property type="match status" value="1"/>
</dbReference>
<evidence type="ECO:0000256" key="6">
    <source>
        <dbReference type="ARBA" id="ARBA00022490"/>
    </source>
</evidence>
<dbReference type="EC" id="2.3.1.257" evidence="4"/>
<proteinExistence type="inferred from homology"/>
<evidence type="ECO:0000256" key="10">
    <source>
        <dbReference type="ARBA" id="ARBA00047821"/>
    </source>
</evidence>
<evidence type="ECO:0000256" key="4">
    <source>
        <dbReference type="ARBA" id="ARBA00012950"/>
    </source>
</evidence>
<evidence type="ECO:0000259" key="12">
    <source>
        <dbReference type="Pfam" id="PF00583"/>
    </source>
</evidence>
<evidence type="ECO:0000256" key="9">
    <source>
        <dbReference type="ARBA" id="ARBA00023315"/>
    </source>
</evidence>
<comment type="similarity">
    <text evidence="3">Belongs to the acetyltransferase family. NAA40 subfamily.</text>
</comment>
<dbReference type="GO" id="GO:0005634">
    <property type="term" value="C:nucleus"/>
    <property type="evidence" value="ECO:0007669"/>
    <property type="project" value="UniProtKB-SubCell"/>
</dbReference>
<dbReference type="InterPro" id="IPR039949">
    <property type="entry name" value="NAA40"/>
</dbReference>
<comment type="caution">
    <text evidence="13">The sequence shown here is derived from an EMBL/GenBank/DDBJ whole genome shotgun (WGS) entry which is preliminary data.</text>
</comment>
<dbReference type="PANTHER" id="PTHR20531:SF1">
    <property type="entry name" value="N-ALPHA-ACETYLTRANSFERASE 40"/>
    <property type="match status" value="1"/>
</dbReference>
<protein>
    <recommendedName>
        <fullName evidence="5">N-alpha-acetyltransferase 40</fullName>
        <ecNumber evidence="4">2.3.1.257</ecNumber>
    </recommendedName>
</protein>
<dbReference type="AlphaFoldDB" id="A0AAD5FZ58"/>
<dbReference type="GO" id="GO:0043998">
    <property type="term" value="F:histone H2A acetyltransferase activity"/>
    <property type="evidence" value="ECO:0007669"/>
    <property type="project" value="InterPro"/>
</dbReference>
<sequence>MEIEFEVDGKIFHQFSENDDQSVEAIAADIIMNHMQGVFDFQEYETIIRQTRDMSNKCMEVSLELIDENIGQLYIKHNGNKWKRDKKLELREPGLIFVLLIDPKLHTISAYICFKMCLDSEGELVLYLYEIHVRSLLQGKGLGQLLINQFHKVAADLVKSSNPLYKSLRGTALTVFSDNERALRWYGGMDYNLTTDSPVDKVLRRGNVLKPDYYLLKRAITA</sequence>